<accession>A0ABV5MSY6</accession>
<dbReference type="SMART" id="SM00388">
    <property type="entry name" value="HisKA"/>
    <property type="match status" value="1"/>
</dbReference>
<dbReference type="CDD" id="cd00082">
    <property type="entry name" value="HisKA"/>
    <property type="match status" value="1"/>
</dbReference>
<keyword evidence="5" id="KW-0808">Transferase</keyword>
<keyword evidence="9" id="KW-0547">Nucleotide-binding</keyword>
<dbReference type="Gene3D" id="1.10.287.130">
    <property type="match status" value="1"/>
</dbReference>
<organism evidence="9 10">
    <name type="scientific">Dactylosporangium vinaceum</name>
    <dbReference type="NCBI Taxonomy" id="53362"/>
    <lineage>
        <taxon>Bacteria</taxon>
        <taxon>Bacillati</taxon>
        <taxon>Actinomycetota</taxon>
        <taxon>Actinomycetes</taxon>
        <taxon>Micromonosporales</taxon>
        <taxon>Micromonosporaceae</taxon>
        <taxon>Dactylosporangium</taxon>
    </lineage>
</organism>
<dbReference type="Pfam" id="PF01590">
    <property type="entry name" value="GAF"/>
    <property type="match status" value="1"/>
</dbReference>
<dbReference type="InterPro" id="IPR029016">
    <property type="entry name" value="GAF-like_dom_sf"/>
</dbReference>
<dbReference type="InterPro" id="IPR004358">
    <property type="entry name" value="Sig_transdc_His_kin-like_C"/>
</dbReference>
<dbReference type="InterPro" id="IPR050736">
    <property type="entry name" value="Sensor_HK_Regulatory"/>
</dbReference>
<evidence type="ECO:0000256" key="5">
    <source>
        <dbReference type="ARBA" id="ARBA00022679"/>
    </source>
</evidence>
<dbReference type="GO" id="GO:0005524">
    <property type="term" value="F:ATP binding"/>
    <property type="evidence" value="ECO:0007669"/>
    <property type="project" value="UniProtKB-KW"/>
</dbReference>
<dbReference type="PANTHER" id="PTHR43711">
    <property type="entry name" value="TWO-COMPONENT HISTIDINE KINASE"/>
    <property type="match status" value="1"/>
</dbReference>
<keyword evidence="10" id="KW-1185">Reference proteome</keyword>
<evidence type="ECO:0000256" key="2">
    <source>
        <dbReference type="ARBA" id="ARBA00004236"/>
    </source>
</evidence>
<protein>
    <recommendedName>
        <fullName evidence="3">histidine kinase</fullName>
        <ecNumber evidence="3">2.7.13.3</ecNumber>
    </recommendedName>
</protein>
<proteinExistence type="predicted"/>
<dbReference type="InterPro" id="IPR003018">
    <property type="entry name" value="GAF"/>
</dbReference>
<dbReference type="SMART" id="SM00065">
    <property type="entry name" value="GAF"/>
    <property type="match status" value="1"/>
</dbReference>
<dbReference type="Gene3D" id="3.30.450.40">
    <property type="match status" value="1"/>
</dbReference>
<comment type="catalytic activity">
    <reaction evidence="1">
        <text>ATP + protein L-histidine = ADP + protein N-phospho-L-histidine.</text>
        <dbReference type="EC" id="2.7.13.3"/>
    </reaction>
</comment>
<comment type="subcellular location">
    <subcellularLocation>
        <location evidence="2">Cell membrane</location>
    </subcellularLocation>
</comment>
<dbReference type="Pfam" id="PF00512">
    <property type="entry name" value="HisKA"/>
    <property type="match status" value="1"/>
</dbReference>
<dbReference type="SUPFAM" id="SSF55781">
    <property type="entry name" value="GAF domain-like"/>
    <property type="match status" value="1"/>
</dbReference>
<keyword evidence="6" id="KW-0418">Kinase</keyword>
<evidence type="ECO:0000256" key="1">
    <source>
        <dbReference type="ARBA" id="ARBA00000085"/>
    </source>
</evidence>
<name>A0ABV5MSY6_9ACTN</name>
<dbReference type="InterPro" id="IPR036890">
    <property type="entry name" value="HATPase_C_sf"/>
</dbReference>
<keyword evidence="9" id="KW-0067">ATP-binding</keyword>
<evidence type="ECO:0000313" key="9">
    <source>
        <dbReference type="EMBL" id="MFB9451915.1"/>
    </source>
</evidence>
<feature type="domain" description="Histidine kinase" evidence="8">
    <location>
        <begin position="183"/>
        <end position="394"/>
    </location>
</feature>
<keyword evidence="4" id="KW-0597">Phosphoprotein</keyword>
<evidence type="ECO:0000256" key="3">
    <source>
        <dbReference type="ARBA" id="ARBA00012438"/>
    </source>
</evidence>
<evidence type="ECO:0000259" key="8">
    <source>
        <dbReference type="PROSITE" id="PS50109"/>
    </source>
</evidence>
<dbReference type="EMBL" id="JBHMCA010000095">
    <property type="protein sequence ID" value="MFB9451915.1"/>
    <property type="molecule type" value="Genomic_DNA"/>
</dbReference>
<evidence type="ECO:0000256" key="4">
    <source>
        <dbReference type="ARBA" id="ARBA00022553"/>
    </source>
</evidence>
<keyword evidence="7" id="KW-0902">Two-component regulatory system</keyword>
<dbReference type="SUPFAM" id="SSF55874">
    <property type="entry name" value="ATPase domain of HSP90 chaperone/DNA topoisomerase II/histidine kinase"/>
    <property type="match status" value="1"/>
</dbReference>
<dbReference type="InterPro" id="IPR036097">
    <property type="entry name" value="HisK_dim/P_sf"/>
</dbReference>
<reference evidence="9 10" key="1">
    <citation type="submission" date="2024-09" db="EMBL/GenBank/DDBJ databases">
        <authorList>
            <person name="Sun Q."/>
            <person name="Mori K."/>
        </authorList>
    </citation>
    <scope>NUCLEOTIDE SEQUENCE [LARGE SCALE GENOMIC DNA]</scope>
    <source>
        <strain evidence="9 10">JCM 3307</strain>
    </source>
</reference>
<dbReference type="Pfam" id="PF02518">
    <property type="entry name" value="HATPase_c"/>
    <property type="match status" value="1"/>
</dbReference>
<evidence type="ECO:0000256" key="7">
    <source>
        <dbReference type="ARBA" id="ARBA00023012"/>
    </source>
</evidence>
<dbReference type="PRINTS" id="PR00344">
    <property type="entry name" value="BCTRLSENSOR"/>
</dbReference>
<comment type="caution">
    <text evidence="9">The sequence shown here is derived from an EMBL/GenBank/DDBJ whole genome shotgun (WGS) entry which is preliminary data.</text>
</comment>
<gene>
    <name evidence="9" type="ORF">ACFFTR_53395</name>
</gene>
<dbReference type="SMART" id="SM00387">
    <property type="entry name" value="HATPase_c"/>
    <property type="match status" value="1"/>
</dbReference>
<dbReference type="CDD" id="cd00075">
    <property type="entry name" value="HATPase"/>
    <property type="match status" value="1"/>
</dbReference>
<dbReference type="InterPro" id="IPR003661">
    <property type="entry name" value="HisK_dim/P_dom"/>
</dbReference>
<evidence type="ECO:0000313" key="10">
    <source>
        <dbReference type="Proteomes" id="UP001589608"/>
    </source>
</evidence>
<evidence type="ECO:0000256" key="6">
    <source>
        <dbReference type="ARBA" id="ARBA00022777"/>
    </source>
</evidence>
<dbReference type="PROSITE" id="PS50109">
    <property type="entry name" value="HIS_KIN"/>
    <property type="match status" value="1"/>
</dbReference>
<dbReference type="PANTHER" id="PTHR43711:SF1">
    <property type="entry name" value="HISTIDINE KINASE 1"/>
    <property type="match status" value="1"/>
</dbReference>
<dbReference type="RefSeq" id="WP_223093487.1">
    <property type="nucleotide sequence ID" value="NZ_CP061913.1"/>
</dbReference>
<dbReference type="InterPro" id="IPR003594">
    <property type="entry name" value="HATPase_dom"/>
</dbReference>
<dbReference type="EC" id="2.7.13.3" evidence="3"/>
<sequence length="394" mass="42735">MRDVDEEARLSALYSYGVLDTPRPKPLDELTQLGSSVFDTTMSTVTLVDRERQWFAGRTGLTSDETPRSMSFCAETIPTRTTLVVSDARADAHFRDYPNVTGEPHIRFYAGAPLIDDDGFVLGTFCVKDDRPGDLGPRQQEALETLARQAGGHLSLMRSRLMLAELGDELARATQREEDLVATISHELRTPVTAIQGYLELLAEDEGLAGYDRLVEPIYRNGQRLVGMVDHLLTGTRPVDAPLLLHRSPAELHLVLNAAVQANAALAEPRGVEVAVERPTEASVVSVDIARITQAVQQLVRNAILFTPAGGKVTLRVVYAPVPAIEVSDTGVGIPADELPYVFQRFFRGRHARRQAVPGVGLGLHIAQEAVAAHGGRITLSSAGNGTTARLTLP</sequence>
<dbReference type="SUPFAM" id="SSF47384">
    <property type="entry name" value="Homodimeric domain of signal transducing histidine kinase"/>
    <property type="match status" value="1"/>
</dbReference>
<dbReference type="Gene3D" id="3.30.565.10">
    <property type="entry name" value="Histidine kinase-like ATPase, C-terminal domain"/>
    <property type="match status" value="1"/>
</dbReference>
<dbReference type="InterPro" id="IPR005467">
    <property type="entry name" value="His_kinase_dom"/>
</dbReference>
<dbReference type="Proteomes" id="UP001589608">
    <property type="component" value="Unassembled WGS sequence"/>
</dbReference>